<feature type="transmembrane region" description="Helical" evidence="1">
    <location>
        <begin position="12"/>
        <end position="35"/>
    </location>
</feature>
<sequence length="42" mass="5039">MSALTQVLLCRFSFFHLTCMFFTFFVDTFTISHLFNFVNNFC</sequence>
<proteinExistence type="predicted"/>
<evidence type="ECO:0000256" key="1">
    <source>
        <dbReference type="SAM" id="Phobius"/>
    </source>
</evidence>
<dbReference type="EMBL" id="BK015571">
    <property type="protein sequence ID" value="DAE13868.1"/>
    <property type="molecule type" value="Genomic_DNA"/>
</dbReference>
<accession>A0A8S5Q5Q7</accession>
<organism evidence="2">
    <name type="scientific">Myoviridae sp. ctAys2</name>
    <dbReference type="NCBI Taxonomy" id="2825044"/>
    <lineage>
        <taxon>Viruses</taxon>
        <taxon>Duplodnaviria</taxon>
        <taxon>Heunggongvirae</taxon>
        <taxon>Uroviricota</taxon>
        <taxon>Caudoviricetes</taxon>
    </lineage>
</organism>
<keyword evidence="1" id="KW-0812">Transmembrane</keyword>
<keyword evidence="1" id="KW-1133">Transmembrane helix</keyword>
<evidence type="ECO:0000313" key="2">
    <source>
        <dbReference type="EMBL" id="DAE13868.1"/>
    </source>
</evidence>
<protein>
    <submittedName>
        <fullName evidence="2">Uncharacterized protein</fullName>
    </submittedName>
</protein>
<name>A0A8S5Q5Q7_9CAUD</name>
<keyword evidence="1" id="KW-0472">Membrane</keyword>
<reference evidence="2" key="1">
    <citation type="journal article" date="2021" name="Proc. Natl. Acad. Sci. U.S.A.">
        <title>A Catalog of Tens of Thousands of Viruses from Human Metagenomes Reveals Hidden Associations with Chronic Diseases.</title>
        <authorList>
            <person name="Tisza M.J."/>
            <person name="Buck C.B."/>
        </authorList>
    </citation>
    <scope>NUCLEOTIDE SEQUENCE</scope>
    <source>
        <strain evidence="2">CtAys2</strain>
    </source>
</reference>